<dbReference type="EMBL" id="UINC01112480">
    <property type="protein sequence ID" value="SVC81460.1"/>
    <property type="molecule type" value="Genomic_DNA"/>
</dbReference>
<proteinExistence type="predicted"/>
<sequence>MKPNIFNSIVNFHILNLTAILKTKNPATGRGFVFYLDKDQTASPLLTSGGPEKY</sequence>
<organism evidence="1">
    <name type="scientific">marine metagenome</name>
    <dbReference type="NCBI Taxonomy" id="408172"/>
    <lineage>
        <taxon>unclassified sequences</taxon>
        <taxon>metagenomes</taxon>
        <taxon>ecological metagenomes</taxon>
    </lineage>
</organism>
<gene>
    <name evidence="1" type="ORF">METZ01_LOCUS334314</name>
</gene>
<protein>
    <submittedName>
        <fullName evidence="1">Uncharacterized protein</fullName>
    </submittedName>
</protein>
<reference evidence="1" key="1">
    <citation type="submission" date="2018-05" db="EMBL/GenBank/DDBJ databases">
        <authorList>
            <person name="Lanie J.A."/>
            <person name="Ng W.-L."/>
            <person name="Kazmierczak K.M."/>
            <person name="Andrzejewski T.M."/>
            <person name="Davidsen T.M."/>
            <person name="Wayne K.J."/>
            <person name="Tettelin H."/>
            <person name="Glass J.I."/>
            <person name="Rusch D."/>
            <person name="Podicherti R."/>
            <person name="Tsui H.-C.T."/>
            <person name="Winkler M.E."/>
        </authorList>
    </citation>
    <scope>NUCLEOTIDE SEQUENCE</scope>
</reference>
<name>A0A382Q924_9ZZZZ</name>
<dbReference type="AlphaFoldDB" id="A0A382Q924"/>
<evidence type="ECO:0000313" key="1">
    <source>
        <dbReference type="EMBL" id="SVC81460.1"/>
    </source>
</evidence>
<accession>A0A382Q924</accession>